<dbReference type="GO" id="GO:0008270">
    <property type="term" value="F:zinc ion binding"/>
    <property type="evidence" value="ECO:0007669"/>
    <property type="project" value="InterPro"/>
</dbReference>
<dbReference type="InterPro" id="IPR007219">
    <property type="entry name" value="XnlR_reg_dom"/>
</dbReference>
<dbReference type="PANTHER" id="PTHR31001">
    <property type="entry name" value="UNCHARACTERIZED TRANSCRIPTIONAL REGULATORY PROTEIN"/>
    <property type="match status" value="1"/>
</dbReference>
<dbReference type="EMBL" id="JAVRRD010000003">
    <property type="protein sequence ID" value="KAK5061421.1"/>
    <property type="molecule type" value="Genomic_DNA"/>
</dbReference>
<name>A0AAV9NLK0_9EURO</name>
<evidence type="ECO:0000256" key="1">
    <source>
        <dbReference type="ARBA" id="ARBA00004123"/>
    </source>
</evidence>
<evidence type="ECO:0000256" key="2">
    <source>
        <dbReference type="ARBA" id="ARBA00023242"/>
    </source>
</evidence>
<proteinExistence type="predicted"/>
<dbReference type="SMART" id="SM00906">
    <property type="entry name" value="Fungal_trans"/>
    <property type="match status" value="1"/>
</dbReference>
<comment type="subcellular location">
    <subcellularLocation>
        <location evidence="1">Nucleus</location>
    </subcellularLocation>
</comment>
<dbReference type="GO" id="GO:0003677">
    <property type="term" value="F:DNA binding"/>
    <property type="evidence" value="ECO:0007669"/>
    <property type="project" value="InterPro"/>
</dbReference>
<dbReference type="GO" id="GO:0006351">
    <property type="term" value="P:DNA-templated transcription"/>
    <property type="evidence" value="ECO:0007669"/>
    <property type="project" value="InterPro"/>
</dbReference>
<keyword evidence="2" id="KW-0539">Nucleus</keyword>
<reference evidence="5 6" key="1">
    <citation type="submission" date="2023-08" db="EMBL/GenBank/DDBJ databases">
        <title>Black Yeasts Isolated from many extreme environments.</title>
        <authorList>
            <person name="Coleine C."/>
            <person name="Stajich J.E."/>
            <person name="Selbmann L."/>
        </authorList>
    </citation>
    <scope>NUCLEOTIDE SEQUENCE [LARGE SCALE GENOMIC DNA]</scope>
    <source>
        <strain evidence="5 6">CCFEE 5792</strain>
    </source>
</reference>
<dbReference type="Proteomes" id="UP001358417">
    <property type="component" value="Unassembled WGS sequence"/>
</dbReference>
<dbReference type="CDD" id="cd12148">
    <property type="entry name" value="fungal_TF_MHR"/>
    <property type="match status" value="1"/>
</dbReference>
<dbReference type="PANTHER" id="PTHR31001:SF45">
    <property type="entry name" value="ZN(II)2CYS6 TRANSCRIPTION FACTOR (EUROFUNG)"/>
    <property type="match status" value="1"/>
</dbReference>
<comment type="caution">
    <text evidence="5">The sequence shown here is derived from an EMBL/GenBank/DDBJ whole genome shotgun (WGS) entry which is preliminary data.</text>
</comment>
<dbReference type="AlphaFoldDB" id="A0AAV9NLK0"/>
<organism evidence="5 6">
    <name type="scientific">Exophiala bonariae</name>
    <dbReference type="NCBI Taxonomy" id="1690606"/>
    <lineage>
        <taxon>Eukaryota</taxon>
        <taxon>Fungi</taxon>
        <taxon>Dikarya</taxon>
        <taxon>Ascomycota</taxon>
        <taxon>Pezizomycotina</taxon>
        <taxon>Eurotiomycetes</taxon>
        <taxon>Chaetothyriomycetidae</taxon>
        <taxon>Chaetothyriales</taxon>
        <taxon>Herpotrichiellaceae</taxon>
        <taxon>Exophiala</taxon>
    </lineage>
</organism>
<dbReference type="Pfam" id="PF04082">
    <property type="entry name" value="Fungal_trans"/>
    <property type="match status" value="1"/>
</dbReference>
<dbReference type="GeneID" id="89976129"/>
<protein>
    <recommendedName>
        <fullName evidence="4">Xylanolytic transcriptional activator regulatory domain-containing protein</fullName>
    </recommendedName>
</protein>
<accession>A0AAV9NLK0</accession>
<sequence>MEHVADKASTSSNHEKEESSYEPKNVFHAMSHAFRDPDNDSDSSCDDLREKIVAGVRNQEVQVDEHLFFGPYQNSGHLLALHPEPIQIFRLWQVYIDNVNPLLKVSHVNSLQTRIIEAASNLINIDPDLEALIFSIYCMSILSLSTQDCQTMFGSSKKYLLSRYQLGCRQALWNCDFLQTNNLDCLIALFLYLISIRPDTTRQSLASMLAIAIRLAQRMGIQSEKALANFSPFDAEMRRRLWWSLVLFDTRMSELAGSGLATLDPTWDCRIPLNVNDVDLRLDMKVLPAARTNPTDAVFAVIRSELGEYLRHAAFHLHIDSSAFKALVKQFDNALTLDNDRIVQLRTNIEDRYLKFCDHGNPVHFMASWTAKVQLAKYHLMEQNFRLSSSTEQRVDMQLDTATGFALEMLECDTVIMTAPLTKGFIWLHQINFPFPAYYQVTQDLRRRPTMEKAQHAWNVMSDNWEAWFHVHFSRTSAIFQLLTKLILQAWEACEPVSTLAGQKLTTPKIVSSIQDALARIASDLQNLEMEEASISTNLEINEFPLSHMPPALVDSNMSFGLGSQSGHAWTPPGMSFVSNPLGQIPLGGQMTHTDWTAYGGQPGW</sequence>
<dbReference type="InterPro" id="IPR050613">
    <property type="entry name" value="Sec_Metabolite_Reg"/>
</dbReference>
<evidence type="ECO:0000256" key="3">
    <source>
        <dbReference type="SAM" id="MobiDB-lite"/>
    </source>
</evidence>
<feature type="domain" description="Xylanolytic transcriptional activator regulatory" evidence="4">
    <location>
        <begin position="205"/>
        <end position="278"/>
    </location>
</feature>
<evidence type="ECO:0000313" key="5">
    <source>
        <dbReference type="EMBL" id="KAK5061421.1"/>
    </source>
</evidence>
<dbReference type="RefSeq" id="XP_064710518.1">
    <property type="nucleotide sequence ID" value="XM_064851515.1"/>
</dbReference>
<keyword evidence="6" id="KW-1185">Reference proteome</keyword>
<dbReference type="GO" id="GO:0005634">
    <property type="term" value="C:nucleus"/>
    <property type="evidence" value="ECO:0007669"/>
    <property type="project" value="UniProtKB-SubCell"/>
</dbReference>
<gene>
    <name evidence="5" type="ORF">LTR84_007964</name>
</gene>
<evidence type="ECO:0000259" key="4">
    <source>
        <dbReference type="SMART" id="SM00906"/>
    </source>
</evidence>
<evidence type="ECO:0000313" key="6">
    <source>
        <dbReference type="Proteomes" id="UP001358417"/>
    </source>
</evidence>
<feature type="region of interest" description="Disordered" evidence="3">
    <location>
        <begin position="1"/>
        <end position="30"/>
    </location>
</feature>